<feature type="domain" description="ABC transmembrane type-1" evidence="11">
    <location>
        <begin position="38"/>
        <end position="326"/>
    </location>
</feature>
<evidence type="ECO:0000313" key="12">
    <source>
        <dbReference type="EMBL" id="ABK97701.1"/>
    </source>
</evidence>
<evidence type="ECO:0000256" key="7">
    <source>
        <dbReference type="ARBA" id="ARBA00022989"/>
    </source>
</evidence>
<evidence type="ECO:0000256" key="9">
    <source>
        <dbReference type="SAM" id="Phobius"/>
    </source>
</evidence>
<dbReference type="PROSITE" id="PS50893">
    <property type="entry name" value="ABC_TRANSPORTER_2"/>
    <property type="match status" value="1"/>
</dbReference>
<feature type="transmembrane region" description="Helical" evidence="9">
    <location>
        <begin position="183"/>
        <end position="201"/>
    </location>
</feature>
<feature type="transmembrane region" description="Helical" evidence="9">
    <location>
        <begin position="265"/>
        <end position="285"/>
    </location>
</feature>
<dbReference type="PANTHER" id="PTHR43394">
    <property type="entry name" value="ATP-DEPENDENT PERMEASE MDL1, MITOCHONDRIAL"/>
    <property type="match status" value="1"/>
</dbReference>
<keyword evidence="7 9" id="KW-1133">Transmembrane helix</keyword>
<comment type="subcellular location">
    <subcellularLocation>
        <location evidence="1">Cell membrane</location>
        <topology evidence="1">Multi-pass membrane protein</topology>
    </subcellularLocation>
</comment>
<dbReference type="SMART" id="SM00382">
    <property type="entry name" value="AAA"/>
    <property type="match status" value="1"/>
</dbReference>
<dbReference type="InterPro" id="IPR027417">
    <property type="entry name" value="P-loop_NTPase"/>
</dbReference>
<keyword evidence="2" id="KW-0813">Transport</keyword>
<dbReference type="InterPro" id="IPR017871">
    <property type="entry name" value="ABC_transporter-like_CS"/>
</dbReference>
<keyword evidence="3" id="KW-1003">Cell membrane</keyword>
<name>A1AK31_PELPD</name>
<feature type="transmembrane region" description="Helical" evidence="9">
    <location>
        <begin position="74"/>
        <end position="95"/>
    </location>
</feature>
<dbReference type="KEGG" id="ppd:Ppro_0061"/>
<dbReference type="PANTHER" id="PTHR43394:SF1">
    <property type="entry name" value="ATP-BINDING CASSETTE SUB-FAMILY B MEMBER 10, MITOCHONDRIAL"/>
    <property type="match status" value="1"/>
</dbReference>
<dbReference type="InterPro" id="IPR036640">
    <property type="entry name" value="ABC1_TM_sf"/>
</dbReference>
<evidence type="ECO:0000256" key="5">
    <source>
        <dbReference type="ARBA" id="ARBA00022741"/>
    </source>
</evidence>
<keyword evidence="13" id="KW-1185">Reference proteome</keyword>
<dbReference type="SUPFAM" id="SSF52540">
    <property type="entry name" value="P-loop containing nucleoside triphosphate hydrolases"/>
    <property type="match status" value="1"/>
</dbReference>
<keyword evidence="5" id="KW-0547">Nucleotide-binding</keyword>
<feature type="transmembrane region" description="Helical" evidence="9">
    <location>
        <begin position="159"/>
        <end position="177"/>
    </location>
</feature>
<evidence type="ECO:0000313" key="13">
    <source>
        <dbReference type="Proteomes" id="UP000006732"/>
    </source>
</evidence>
<dbReference type="SUPFAM" id="SSF90123">
    <property type="entry name" value="ABC transporter transmembrane region"/>
    <property type="match status" value="1"/>
</dbReference>
<dbReference type="GO" id="GO:0005886">
    <property type="term" value="C:plasma membrane"/>
    <property type="evidence" value="ECO:0007669"/>
    <property type="project" value="UniProtKB-SubCell"/>
</dbReference>
<evidence type="ECO:0000256" key="3">
    <source>
        <dbReference type="ARBA" id="ARBA00022475"/>
    </source>
</evidence>
<gene>
    <name evidence="12" type="ordered locus">Ppro_0061</name>
</gene>
<dbReference type="InterPro" id="IPR003593">
    <property type="entry name" value="AAA+_ATPase"/>
</dbReference>
<dbReference type="InterPro" id="IPR011527">
    <property type="entry name" value="ABC1_TM_dom"/>
</dbReference>
<dbReference type="HOGENOM" id="CLU_000604_84_3_7"/>
<dbReference type="GO" id="GO:0016887">
    <property type="term" value="F:ATP hydrolysis activity"/>
    <property type="evidence" value="ECO:0007669"/>
    <property type="project" value="InterPro"/>
</dbReference>
<keyword evidence="6" id="KW-0067">ATP-binding</keyword>
<dbReference type="PROSITE" id="PS50929">
    <property type="entry name" value="ABC_TM1F"/>
    <property type="match status" value="1"/>
</dbReference>
<accession>A1AK31</accession>
<dbReference type="PROSITE" id="PS00211">
    <property type="entry name" value="ABC_TRANSPORTER_1"/>
    <property type="match status" value="1"/>
</dbReference>
<reference evidence="12 13" key="1">
    <citation type="submission" date="2006-10" db="EMBL/GenBank/DDBJ databases">
        <title>Complete sequence of chromosome of Pelobacter propionicus DSM 2379.</title>
        <authorList>
            <consortium name="US DOE Joint Genome Institute"/>
            <person name="Copeland A."/>
            <person name="Lucas S."/>
            <person name="Lapidus A."/>
            <person name="Barry K."/>
            <person name="Detter J.C."/>
            <person name="Glavina del Rio T."/>
            <person name="Hammon N."/>
            <person name="Israni S."/>
            <person name="Dalin E."/>
            <person name="Tice H."/>
            <person name="Pitluck S."/>
            <person name="Saunders E."/>
            <person name="Brettin T."/>
            <person name="Bruce D."/>
            <person name="Han C."/>
            <person name="Tapia R."/>
            <person name="Schmutz J."/>
            <person name="Larimer F."/>
            <person name="Land M."/>
            <person name="Hauser L."/>
            <person name="Kyrpides N."/>
            <person name="Kim E."/>
            <person name="Lovley D."/>
            <person name="Richardson P."/>
        </authorList>
    </citation>
    <scope>NUCLEOTIDE SEQUENCE [LARGE SCALE GENOMIC DNA]</scope>
    <source>
        <strain evidence="13">DSM 2379 / NBRC 103807 / OttBd1</strain>
    </source>
</reference>
<evidence type="ECO:0000256" key="1">
    <source>
        <dbReference type="ARBA" id="ARBA00004651"/>
    </source>
</evidence>
<dbReference type="Gene3D" id="1.20.1560.10">
    <property type="entry name" value="ABC transporter type 1, transmembrane domain"/>
    <property type="match status" value="1"/>
</dbReference>
<keyword evidence="4 9" id="KW-0812">Transmembrane</keyword>
<dbReference type="STRING" id="338966.Ppro_0061"/>
<dbReference type="InterPro" id="IPR039421">
    <property type="entry name" value="Type_1_exporter"/>
</dbReference>
<evidence type="ECO:0000256" key="4">
    <source>
        <dbReference type="ARBA" id="ARBA00022692"/>
    </source>
</evidence>
<organism evidence="12 13">
    <name type="scientific">Pelobacter propionicus (strain DSM 2379 / NBRC 103807 / OttBd1)</name>
    <dbReference type="NCBI Taxonomy" id="338966"/>
    <lineage>
        <taxon>Bacteria</taxon>
        <taxon>Pseudomonadati</taxon>
        <taxon>Thermodesulfobacteriota</taxon>
        <taxon>Desulfuromonadia</taxon>
        <taxon>Desulfuromonadales</taxon>
        <taxon>Desulfuromonadaceae</taxon>
        <taxon>Pelobacter</taxon>
    </lineage>
</organism>
<dbReference type="Proteomes" id="UP000006732">
    <property type="component" value="Chromosome"/>
</dbReference>
<dbReference type="GO" id="GO:0005524">
    <property type="term" value="F:ATP binding"/>
    <property type="evidence" value="ECO:0007669"/>
    <property type="project" value="UniProtKB-KW"/>
</dbReference>
<keyword evidence="8 9" id="KW-0472">Membrane</keyword>
<evidence type="ECO:0000259" key="11">
    <source>
        <dbReference type="PROSITE" id="PS50929"/>
    </source>
</evidence>
<sequence>MIGELSQACGRLREQLPYLPRAFRLVRHAAGGLTLAWLLVLLLQGLLPVVAVFLTRTLVDGLAAITGSGGGWAALRPLLPAAGAMALVLIGMELCQGIARWLRTAQSELVQDHVHELIHQQGMRLDLSFYDDPGYYDQLHRARIDALSRPAALIENSGALLQSLITLVAMGGVLLTFGPWVPLLLLFSTLPALLVVLRHTIRFHRWRLRNTAAMRKTTYYDLLLTQREAAAEMRLFALGPHFRGLFRNLRHRLRRERVRLARSEVVAQVMAALIGLASMVAPLAWLAYRALNGSVSLGGLALFFQAFFQGQRMMRSLLGSAGEIYRNLMFLENLFEFLSLEPRLGEAPQPLPHPGLRQGIDLQDVSFSYPGSFSRALENFSLQIPAGRITALVGENGAGKTTLIKLLCRFYDPQQGRLLLDGTDIRELELPELRRRITVLFQEPQRYHDTAFTNIALGDIAAAPSMERVREAARAAGADLPVSRLPGGYEAVLGKWFGGAELSGGEWQRLALARAFLRDAELIILDEPTSAMDSWAEADWLLRFRRLVAGRTALMITHRFTTALHADMIHVMEKGRIVESGSHEELLALGGRYEFSWSRQMGPEVP</sequence>
<dbReference type="Pfam" id="PF00005">
    <property type="entry name" value="ABC_tran"/>
    <property type="match status" value="1"/>
</dbReference>
<dbReference type="eggNOG" id="COG1132">
    <property type="taxonomic scope" value="Bacteria"/>
</dbReference>
<dbReference type="InterPro" id="IPR003439">
    <property type="entry name" value="ABC_transporter-like_ATP-bd"/>
</dbReference>
<evidence type="ECO:0000256" key="8">
    <source>
        <dbReference type="ARBA" id="ARBA00023136"/>
    </source>
</evidence>
<evidence type="ECO:0000256" key="6">
    <source>
        <dbReference type="ARBA" id="ARBA00022840"/>
    </source>
</evidence>
<evidence type="ECO:0000259" key="10">
    <source>
        <dbReference type="PROSITE" id="PS50893"/>
    </source>
</evidence>
<protein>
    <submittedName>
        <fullName evidence="12">ABC transporter related protein</fullName>
    </submittedName>
</protein>
<dbReference type="AlphaFoldDB" id="A1AK31"/>
<dbReference type="GO" id="GO:0015421">
    <property type="term" value="F:ABC-type oligopeptide transporter activity"/>
    <property type="evidence" value="ECO:0007669"/>
    <property type="project" value="TreeGrafter"/>
</dbReference>
<evidence type="ECO:0000256" key="2">
    <source>
        <dbReference type="ARBA" id="ARBA00022448"/>
    </source>
</evidence>
<dbReference type="RefSeq" id="WP_011734016.1">
    <property type="nucleotide sequence ID" value="NC_008609.1"/>
</dbReference>
<dbReference type="FunFam" id="3.40.50.300:FF:000221">
    <property type="entry name" value="Multidrug ABC transporter ATP-binding protein"/>
    <property type="match status" value="1"/>
</dbReference>
<dbReference type="EMBL" id="CP000482">
    <property type="protein sequence ID" value="ABK97701.1"/>
    <property type="molecule type" value="Genomic_DNA"/>
</dbReference>
<dbReference type="Gene3D" id="3.40.50.300">
    <property type="entry name" value="P-loop containing nucleotide triphosphate hydrolases"/>
    <property type="match status" value="1"/>
</dbReference>
<feature type="domain" description="ABC transporter" evidence="10">
    <location>
        <begin position="360"/>
        <end position="599"/>
    </location>
</feature>
<feature type="transmembrane region" description="Helical" evidence="9">
    <location>
        <begin position="29"/>
        <end position="54"/>
    </location>
</feature>
<proteinExistence type="predicted"/>